<dbReference type="SUPFAM" id="SSF51695">
    <property type="entry name" value="PLC-like phosphodiesterases"/>
    <property type="match status" value="1"/>
</dbReference>
<dbReference type="RefSeq" id="WP_020773441.1">
    <property type="nucleotide sequence ID" value="NZ_ANIK01000043.1"/>
</dbReference>
<feature type="region of interest" description="Disordered" evidence="5">
    <location>
        <begin position="368"/>
        <end position="411"/>
    </location>
</feature>
<dbReference type="PANTHER" id="PTHR35518">
    <property type="entry name" value="MAINTENANCE OF TELOMOERE CAPPING"/>
    <property type="match status" value="1"/>
</dbReference>
<dbReference type="InterPro" id="IPR001304">
    <property type="entry name" value="C-type_lectin-like"/>
</dbReference>
<evidence type="ECO:0000256" key="3">
    <source>
        <dbReference type="ARBA" id="ARBA00022989"/>
    </source>
</evidence>
<name>M6CTF2_9LEPT</name>
<dbReference type="PROSITE" id="PS50041">
    <property type="entry name" value="C_TYPE_LECTIN_2"/>
    <property type="match status" value="1"/>
</dbReference>
<dbReference type="SUPFAM" id="SSF56436">
    <property type="entry name" value="C-type lectin-like"/>
    <property type="match status" value="1"/>
</dbReference>
<evidence type="ECO:0000256" key="4">
    <source>
        <dbReference type="ARBA" id="ARBA00023136"/>
    </source>
</evidence>
<dbReference type="Proteomes" id="UP000011988">
    <property type="component" value="Unassembled WGS sequence"/>
</dbReference>
<dbReference type="PANTHER" id="PTHR35518:SF2">
    <property type="entry name" value="MAINTENANCE OF TELOMERE CAPPING PROTEIN 6"/>
    <property type="match status" value="1"/>
</dbReference>
<organism evidence="7 8">
    <name type="scientific">Leptospira alstonii serovar Sichuan str. 79601</name>
    <dbReference type="NCBI Taxonomy" id="1218565"/>
    <lineage>
        <taxon>Bacteria</taxon>
        <taxon>Pseudomonadati</taxon>
        <taxon>Spirochaetota</taxon>
        <taxon>Spirochaetia</taxon>
        <taxon>Leptospirales</taxon>
        <taxon>Leptospiraceae</taxon>
        <taxon>Leptospira</taxon>
    </lineage>
</organism>
<reference evidence="7 8" key="1">
    <citation type="submission" date="2013-01" db="EMBL/GenBank/DDBJ databases">
        <authorList>
            <person name="Harkins D.M."/>
            <person name="Durkin A.S."/>
            <person name="Brinkac L.M."/>
            <person name="Haft D.H."/>
            <person name="Selengut J.D."/>
            <person name="Sanka R."/>
            <person name="DePew J."/>
            <person name="Purushe J."/>
            <person name="Galloway R.L."/>
            <person name="Vinetz J.M."/>
            <person name="Sutton G.G."/>
            <person name="Nierman W.C."/>
            <person name="Fouts D.E."/>
        </authorList>
    </citation>
    <scope>NUCLEOTIDE SEQUENCE [LARGE SCALE GENOMIC DNA]</scope>
    <source>
        <strain evidence="7 8">79601</strain>
    </source>
</reference>
<dbReference type="InterPro" id="IPR016187">
    <property type="entry name" value="CTDL_fold"/>
</dbReference>
<evidence type="ECO:0000256" key="1">
    <source>
        <dbReference type="ARBA" id="ARBA00004370"/>
    </source>
</evidence>
<evidence type="ECO:0000259" key="6">
    <source>
        <dbReference type="PROSITE" id="PS50041"/>
    </source>
</evidence>
<dbReference type="Pfam" id="PF26146">
    <property type="entry name" value="PI-PLC_X"/>
    <property type="match status" value="1"/>
</dbReference>
<dbReference type="OrthoDB" id="195526at2"/>
<dbReference type="GO" id="GO:0008081">
    <property type="term" value="F:phosphoric diester hydrolase activity"/>
    <property type="evidence" value="ECO:0007669"/>
    <property type="project" value="InterPro"/>
</dbReference>
<dbReference type="PATRIC" id="fig|1218565.3.peg.2158"/>
<dbReference type="CDD" id="cd00037">
    <property type="entry name" value="CLECT"/>
    <property type="match status" value="1"/>
</dbReference>
<evidence type="ECO:0000256" key="5">
    <source>
        <dbReference type="SAM" id="MobiDB-lite"/>
    </source>
</evidence>
<gene>
    <name evidence="7" type="ORF">LEP1GSC194_2715</name>
</gene>
<sequence>MRKILTIFIGSFLLGTVGSLYGHRGVVVNNPVDAIDPIDDFEKSFENKVLSIQRKTQIDMNVEAPRALFYGTHNSYNSNAYNGSSTVYVNPDQKYSITDQLRLGARYLELEVHWTVGKSGRKELLLCRGDKKHLGCNPSNRPLTKGLIEILSWITALENRNNILLIRIKDNLDGHYDEAFKTIDEYLGPWLYQYSSACSTQITDYASMPKSRDMIMAGRRILLVSDSCREGDPSWSRYFKLNFFLTSSPKDFPGYPDCKYPRSAYDKTMVYLYNTAKTMYSAFNGRKDDVFTDEGIQSMLACEVNVFGINQYNSHFAKQAIWSWDVKNLQPSSEDNKRCAVLWDNGRWHNRNCAEKYRFACKDEKSGTWSVTSGGSSWADGNAQCNSETGGRSKFSAPRSSYENNKLSEAKKSVGAESLWINLTDQMEKGNWVPGDGDKRK</sequence>
<dbReference type="EMBL" id="ANIK01000043">
    <property type="protein sequence ID" value="EMJ94969.1"/>
    <property type="molecule type" value="Genomic_DNA"/>
</dbReference>
<dbReference type="PROSITE" id="PS00615">
    <property type="entry name" value="C_TYPE_LECTIN_1"/>
    <property type="match status" value="1"/>
</dbReference>
<dbReference type="InterPro" id="IPR051008">
    <property type="entry name" value="Telomere_Capping_Maintenance"/>
</dbReference>
<keyword evidence="3" id="KW-1133">Transmembrane helix</keyword>
<dbReference type="GO" id="GO:0006629">
    <property type="term" value="P:lipid metabolic process"/>
    <property type="evidence" value="ECO:0007669"/>
    <property type="project" value="InterPro"/>
</dbReference>
<feature type="domain" description="C-type lectin" evidence="6">
    <location>
        <begin position="323"/>
        <end position="362"/>
    </location>
</feature>
<feature type="compositionally biased region" description="Low complexity" evidence="5">
    <location>
        <begin position="368"/>
        <end position="378"/>
    </location>
</feature>
<accession>M6CTF2</accession>
<evidence type="ECO:0000313" key="7">
    <source>
        <dbReference type="EMBL" id="EMJ94969.1"/>
    </source>
</evidence>
<evidence type="ECO:0000256" key="2">
    <source>
        <dbReference type="ARBA" id="ARBA00022692"/>
    </source>
</evidence>
<evidence type="ECO:0000313" key="8">
    <source>
        <dbReference type="Proteomes" id="UP000011988"/>
    </source>
</evidence>
<dbReference type="Gene3D" id="3.20.20.190">
    <property type="entry name" value="Phosphatidylinositol (PI) phosphodiesterase"/>
    <property type="match status" value="1"/>
</dbReference>
<comment type="subcellular location">
    <subcellularLocation>
        <location evidence="1">Membrane</location>
    </subcellularLocation>
</comment>
<dbReference type="InterPro" id="IPR017946">
    <property type="entry name" value="PLC-like_Pdiesterase_TIM-brl"/>
</dbReference>
<dbReference type="InterPro" id="IPR018378">
    <property type="entry name" value="C-type_lectin_CS"/>
</dbReference>
<comment type="caution">
    <text evidence="7">The sequence shown here is derived from an EMBL/GenBank/DDBJ whole genome shotgun (WGS) entry which is preliminary data.</text>
</comment>
<keyword evidence="4" id="KW-0472">Membrane</keyword>
<dbReference type="GO" id="GO:0016020">
    <property type="term" value="C:membrane"/>
    <property type="evidence" value="ECO:0007669"/>
    <property type="project" value="UniProtKB-SubCell"/>
</dbReference>
<keyword evidence="2" id="KW-0812">Transmembrane</keyword>
<dbReference type="AlphaFoldDB" id="M6CTF2"/>
<protein>
    <recommendedName>
        <fullName evidence="6">C-type lectin domain-containing protein</fullName>
    </recommendedName>
</protein>
<proteinExistence type="predicted"/>